<dbReference type="AlphaFoldDB" id="A0AAN4UAA0"/>
<evidence type="ECO:0000313" key="5">
    <source>
        <dbReference type="Proteomes" id="UP000886607"/>
    </source>
</evidence>
<accession>A0AAN4UAA0</accession>
<keyword evidence="5" id="KW-1185">Reference proteome</keyword>
<dbReference type="GeneID" id="69985877"/>
<dbReference type="Proteomes" id="UP000886607">
    <property type="component" value="Unassembled WGS sequence"/>
</dbReference>
<evidence type="ECO:0000313" key="2">
    <source>
        <dbReference type="EMBL" id="GEQ48418.1"/>
    </source>
</evidence>
<dbReference type="EMBL" id="BKBO01000003">
    <property type="protein sequence ID" value="GEQ48418.1"/>
    <property type="molecule type" value="Genomic_DNA"/>
</dbReference>
<dbReference type="KEGG" id="tkr:C7K43_07950"/>
<feature type="transmembrane region" description="Helical" evidence="1">
    <location>
        <begin position="26"/>
        <end position="44"/>
    </location>
</feature>
<feature type="transmembrane region" description="Helical" evidence="1">
    <location>
        <begin position="91"/>
        <end position="109"/>
    </location>
</feature>
<evidence type="ECO:0000313" key="4">
    <source>
        <dbReference type="Proteomes" id="UP000886597"/>
    </source>
</evidence>
<keyword evidence="1" id="KW-1133">Transmembrane helix</keyword>
<comment type="caution">
    <text evidence="3">The sequence shown here is derived from an EMBL/GenBank/DDBJ whole genome shotgun (WGS) entry which is preliminary data.</text>
</comment>
<proteinExistence type="predicted"/>
<keyword evidence="1" id="KW-0812">Transmembrane</keyword>
<feature type="transmembrane region" description="Helical" evidence="1">
    <location>
        <begin position="50"/>
        <end position="70"/>
    </location>
</feature>
<sequence length="171" mass="20227">MSYDKTKQEQLRKETAETNFHYQRFLLLRYLLAIFFFANLYWALASFLSGGYLALMISVLLLVVCGFAVSEHVKLYGDKSDQVELKLYFNRYYHLFQTMVNACLFLIAVTDLGFNQMFPFLIDSFQTRLFIIGIVLLGSGLSWICLRRIRRISQKKDKQYQYIKDYKRSIS</sequence>
<evidence type="ECO:0000313" key="3">
    <source>
        <dbReference type="EMBL" id="GEQ53455.1"/>
    </source>
</evidence>
<evidence type="ECO:0000256" key="1">
    <source>
        <dbReference type="SAM" id="Phobius"/>
    </source>
</evidence>
<reference evidence="3" key="1">
    <citation type="submission" date="2019-08" db="EMBL/GenBank/DDBJ databases">
        <authorList>
            <person name="Ishikawa M."/>
            <person name="Suzuki T."/>
            <person name="Matsutani M."/>
        </authorList>
    </citation>
    <scope>NUCLEOTIDE SEQUENCE</scope>
    <source>
        <strain evidence="3">7C1</strain>
        <strain evidence="2">8C4</strain>
    </source>
</reference>
<feature type="transmembrane region" description="Helical" evidence="1">
    <location>
        <begin position="129"/>
        <end position="146"/>
    </location>
</feature>
<reference evidence="3" key="2">
    <citation type="journal article" date="2020" name="Int. Dairy J.">
        <title>Lactic acid bacterial diversity in Brie cheese focusing on salt concentration and pH of isolation medium and characterisation of halophilic and alkaliphilic lactic acid bacterial isolates.</title>
        <authorList>
            <person name="Unno R."/>
            <person name="Matsutani M."/>
            <person name="Suzuki T."/>
            <person name="Kodama K."/>
            <person name="Matsushita H."/>
            <person name="Yamasato K."/>
            <person name="Koizumi Y."/>
            <person name="Ishikawa M."/>
        </authorList>
    </citation>
    <scope>NUCLEOTIDE SEQUENCE</scope>
    <source>
        <strain evidence="3">7C1</strain>
        <strain evidence="2">8C4</strain>
    </source>
</reference>
<name>A0AAN4UAA0_9ENTE</name>
<protein>
    <recommendedName>
        <fullName evidence="6">PTS cellobiose transporter subunit IIA</fullName>
    </recommendedName>
</protein>
<evidence type="ECO:0008006" key="6">
    <source>
        <dbReference type="Google" id="ProtNLM"/>
    </source>
</evidence>
<gene>
    <name evidence="2" type="ORF">TK11N_02700</name>
    <name evidence="3" type="ORF">TK2N_02990</name>
</gene>
<organism evidence="3 4">
    <name type="scientific">Tetragenococcus koreensis</name>
    <dbReference type="NCBI Taxonomy" id="290335"/>
    <lineage>
        <taxon>Bacteria</taxon>
        <taxon>Bacillati</taxon>
        <taxon>Bacillota</taxon>
        <taxon>Bacilli</taxon>
        <taxon>Lactobacillales</taxon>
        <taxon>Enterococcaceae</taxon>
        <taxon>Tetragenococcus</taxon>
    </lineage>
</organism>
<dbReference type="RefSeq" id="WP_124006382.1">
    <property type="nucleotide sequence ID" value="NZ_BJYN01000079.1"/>
</dbReference>
<dbReference type="Proteomes" id="UP000886597">
    <property type="component" value="Unassembled WGS sequence"/>
</dbReference>
<keyword evidence="1" id="KW-0472">Membrane</keyword>
<dbReference type="EMBL" id="BKBQ01000003">
    <property type="protein sequence ID" value="GEQ53455.1"/>
    <property type="molecule type" value="Genomic_DNA"/>
</dbReference>